<keyword evidence="2" id="KW-0328">Glycosyltransferase</keyword>
<dbReference type="CDD" id="cd06442">
    <property type="entry name" value="DPM1_like"/>
    <property type="match status" value="1"/>
</dbReference>
<dbReference type="GO" id="GO:0009247">
    <property type="term" value="P:glycolipid biosynthetic process"/>
    <property type="evidence" value="ECO:0007669"/>
    <property type="project" value="TreeGrafter"/>
</dbReference>
<dbReference type="Proteomes" id="UP000886058">
    <property type="component" value="Unassembled WGS sequence"/>
</dbReference>
<organism evidence="5">
    <name type="scientific">Chlorobaculum parvum</name>
    <dbReference type="NCBI Taxonomy" id="274539"/>
    <lineage>
        <taxon>Bacteria</taxon>
        <taxon>Pseudomonadati</taxon>
        <taxon>Chlorobiota</taxon>
        <taxon>Chlorobiia</taxon>
        <taxon>Chlorobiales</taxon>
        <taxon>Chlorobiaceae</taxon>
        <taxon>Chlorobaculum</taxon>
    </lineage>
</organism>
<comment type="caution">
    <text evidence="5">The sequence shown here is derived from an EMBL/GenBank/DDBJ whole genome shotgun (WGS) entry which is preliminary data.</text>
</comment>
<evidence type="ECO:0000256" key="3">
    <source>
        <dbReference type="ARBA" id="ARBA00022679"/>
    </source>
</evidence>
<feature type="domain" description="Glycosyltransferase 2-like" evidence="4">
    <location>
        <begin position="32"/>
        <end position="197"/>
    </location>
</feature>
<dbReference type="GO" id="GO:0004582">
    <property type="term" value="F:dolichyl-phosphate beta-D-mannosyltransferase activity"/>
    <property type="evidence" value="ECO:0007669"/>
    <property type="project" value="InterPro"/>
</dbReference>
<dbReference type="Gene3D" id="3.90.550.10">
    <property type="entry name" value="Spore Coat Polysaccharide Biosynthesis Protein SpsA, Chain A"/>
    <property type="match status" value="1"/>
</dbReference>
<name>A0A7C5HIL1_9CHLB</name>
<sequence length="266" mass="29994">MLFLLDQTGAIRYNPTSVYDQSLQNPAGKTLVIIPTYNEAENIESLILTVLERYSENLDMLVIDDSSPDGTGVIVEKIAANEPRVTLLKRPGKLGLGTAYLMGFRYALENGYERIIEMDADFSHDPASIASLIDGMERADLVIGSRYMNNTVNVVNWPLSRLILSKTASIYTRLITGMPVSDPTSGFKCLSRKTLKTISLDRIHSQGYSFQIEINFRVWKQGFTIHEVPIIFVDRTVGKSKMTRKNIVEAVWMVWWLKLLSIVGRL</sequence>
<reference evidence="5" key="1">
    <citation type="journal article" date="2020" name="mSystems">
        <title>Genome- and Community-Level Interaction Insights into Carbon Utilization and Element Cycling Functions of Hydrothermarchaeota in Hydrothermal Sediment.</title>
        <authorList>
            <person name="Zhou Z."/>
            <person name="Liu Y."/>
            <person name="Xu W."/>
            <person name="Pan J."/>
            <person name="Luo Z.H."/>
            <person name="Li M."/>
        </authorList>
    </citation>
    <scope>NUCLEOTIDE SEQUENCE [LARGE SCALE GENOMIC DNA]</scope>
    <source>
        <strain evidence="5">HyVt-633</strain>
    </source>
</reference>
<dbReference type="PANTHER" id="PTHR43398:SF1">
    <property type="entry name" value="DOLICHOL-PHOSPHATE MANNOSYLTRANSFERASE SUBUNIT 1"/>
    <property type="match status" value="1"/>
</dbReference>
<proteinExistence type="inferred from homology"/>
<protein>
    <submittedName>
        <fullName evidence="5">Polyprenol monophosphomannose synthase</fullName>
    </submittedName>
</protein>
<comment type="similarity">
    <text evidence="1">Belongs to the glycosyltransferase 2 family.</text>
</comment>
<dbReference type="InterPro" id="IPR039528">
    <property type="entry name" value="DPM1-like"/>
</dbReference>
<dbReference type="Pfam" id="PF00535">
    <property type="entry name" value="Glycos_transf_2"/>
    <property type="match status" value="1"/>
</dbReference>
<dbReference type="InterPro" id="IPR029044">
    <property type="entry name" value="Nucleotide-diphossugar_trans"/>
</dbReference>
<dbReference type="FunFam" id="3.90.550.10:FF:000122">
    <property type="entry name" value="Dolichol-phosphate mannosyltransferase subunit 1"/>
    <property type="match status" value="1"/>
</dbReference>
<gene>
    <name evidence="5" type="ORF">ENL07_02935</name>
</gene>
<dbReference type="EMBL" id="DRSQ01000066">
    <property type="protein sequence ID" value="HHE31602.1"/>
    <property type="molecule type" value="Genomic_DNA"/>
</dbReference>
<dbReference type="SUPFAM" id="SSF53448">
    <property type="entry name" value="Nucleotide-diphospho-sugar transferases"/>
    <property type="match status" value="1"/>
</dbReference>
<accession>A0A7C5HIL1</accession>
<evidence type="ECO:0000256" key="2">
    <source>
        <dbReference type="ARBA" id="ARBA00022676"/>
    </source>
</evidence>
<keyword evidence="3" id="KW-0808">Transferase</keyword>
<dbReference type="GO" id="GO:0016020">
    <property type="term" value="C:membrane"/>
    <property type="evidence" value="ECO:0007669"/>
    <property type="project" value="GOC"/>
</dbReference>
<dbReference type="InterPro" id="IPR001173">
    <property type="entry name" value="Glyco_trans_2-like"/>
</dbReference>
<evidence type="ECO:0000313" key="5">
    <source>
        <dbReference type="EMBL" id="HHE31602.1"/>
    </source>
</evidence>
<evidence type="ECO:0000256" key="1">
    <source>
        <dbReference type="ARBA" id="ARBA00006739"/>
    </source>
</evidence>
<dbReference type="AlphaFoldDB" id="A0A7C5HIL1"/>
<dbReference type="PANTHER" id="PTHR43398">
    <property type="entry name" value="DOLICHOL-PHOSPHATE MANNOSYLTRANSFERASE SUBUNIT 1"/>
    <property type="match status" value="1"/>
</dbReference>
<evidence type="ECO:0000259" key="4">
    <source>
        <dbReference type="Pfam" id="PF00535"/>
    </source>
</evidence>